<dbReference type="AlphaFoldDB" id="A0A6V8N733"/>
<evidence type="ECO:0000256" key="1">
    <source>
        <dbReference type="SAM" id="MobiDB-lite"/>
    </source>
</evidence>
<organism evidence="3 4">
    <name type="scientific">Geomonas limicola</name>
    <dbReference type="NCBI Taxonomy" id="2740186"/>
    <lineage>
        <taxon>Bacteria</taxon>
        <taxon>Pseudomonadati</taxon>
        <taxon>Thermodesulfobacteriota</taxon>
        <taxon>Desulfuromonadia</taxon>
        <taxon>Geobacterales</taxon>
        <taxon>Geobacteraceae</taxon>
        <taxon>Geomonas</taxon>
    </lineage>
</organism>
<name>A0A6V8N733_9BACT</name>
<evidence type="ECO:0000256" key="2">
    <source>
        <dbReference type="SAM" id="SignalP"/>
    </source>
</evidence>
<dbReference type="RefSeq" id="WP_183360178.1">
    <property type="nucleotide sequence ID" value="NZ_BLXZ01000002.1"/>
</dbReference>
<evidence type="ECO:0000313" key="4">
    <source>
        <dbReference type="Proteomes" id="UP000587586"/>
    </source>
</evidence>
<reference evidence="4" key="1">
    <citation type="submission" date="2020-06" db="EMBL/GenBank/DDBJ databases">
        <title>Draft genomic sequecing of Geomonas sp. Red745.</title>
        <authorList>
            <person name="Itoh H."/>
            <person name="Xu Z.X."/>
            <person name="Ushijima N."/>
            <person name="Masuda Y."/>
            <person name="Shiratori Y."/>
            <person name="Senoo K."/>
        </authorList>
    </citation>
    <scope>NUCLEOTIDE SEQUENCE [LARGE SCALE GENOMIC DNA]</scope>
    <source>
        <strain evidence="4">Red745</strain>
    </source>
</reference>
<proteinExistence type="predicted"/>
<comment type="caution">
    <text evidence="3">The sequence shown here is derived from an EMBL/GenBank/DDBJ whole genome shotgun (WGS) entry which is preliminary data.</text>
</comment>
<feature type="chain" id="PRO_5028188014" description="Lipoprotein" evidence="2">
    <location>
        <begin position="23"/>
        <end position="82"/>
    </location>
</feature>
<keyword evidence="2" id="KW-0732">Signal</keyword>
<protein>
    <recommendedName>
        <fullName evidence="5">Lipoprotein</fullName>
    </recommendedName>
</protein>
<feature type="region of interest" description="Disordered" evidence="1">
    <location>
        <begin position="59"/>
        <end position="82"/>
    </location>
</feature>
<gene>
    <name evidence="3" type="ORF">GMLC_12260</name>
</gene>
<feature type="compositionally biased region" description="Low complexity" evidence="1">
    <location>
        <begin position="63"/>
        <end position="72"/>
    </location>
</feature>
<feature type="signal peptide" evidence="2">
    <location>
        <begin position="1"/>
        <end position="22"/>
    </location>
</feature>
<sequence>MKRHLFTAALLGISVAFGCTSAATRNLQKQSAEAIGVGWAPNQIKVSDVIRNGTSLSWTAETPSSKYSCSSDDPSRGVVCTK</sequence>
<dbReference type="Proteomes" id="UP000587586">
    <property type="component" value="Unassembled WGS sequence"/>
</dbReference>
<evidence type="ECO:0000313" key="3">
    <source>
        <dbReference type="EMBL" id="GFO67647.1"/>
    </source>
</evidence>
<keyword evidence="4" id="KW-1185">Reference proteome</keyword>
<dbReference type="EMBL" id="BLXZ01000002">
    <property type="protein sequence ID" value="GFO67647.1"/>
    <property type="molecule type" value="Genomic_DNA"/>
</dbReference>
<dbReference type="PROSITE" id="PS51257">
    <property type="entry name" value="PROKAR_LIPOPROTEIN"/>
    <property type="match status" value="1"/>
</dbReference>
<evidence type="ECO:0008006" key="5">
    <source>
        <dbReference type="Google" id="ProtNLM"/>
    </source>
</evidence>
<accession>A0A6V8N733</accession>